<dbReference type="GO" id="GO:0097367">
    <property type="term" value="F:carbohydrate derivative binding"/>
    <property type="evidence" value="ECO:0007669"/>
    <property type="project" value="InterPro"/>
</dbReference>
<feature type="domain" description="SIS" evidence="1">
    <location>
        <begin position="35"/>
        <end position="189"/>
    </location>
</feature>
<dbReference type="RefSeq" id="WP_198099003.1">
    <property type="nucleotide sequence ID" value="NZ_JAEDAL010000001.1"/>
</dbReference>
<comment type="caution">
    <text evidence="2">The sequence shown here is derived from an EMBL/GenBank/DDBJ whole genome shotgun (WGS) entry which is preliminary data.</text>
</comment>
<dbReference type="InterPro" id="IPR046348">
    <property type="entry name" value="SIS_dom_sf"/>
</dbReference>
<evidence type="ECO:0000313" key="3">
    <source>
        <dbReference type="Proteomes" id="UP000620139"/>
    </source>
</evidence>
<proteinExistence type="predicted"/>
<dbReference type="EMBL" id="JAEDAL010000001">
    <property type="protein sequence ID" value="MBH9551387.1"/>
    <property type="molecule type" value="Genomic_DNA"/>
</dbReference>
<evidence type="ECO:0000259" key="1">
    <source>
        <dbReference type="PROSITE" id="PS51464"/>
    </source>
</evidence>
<keyword evidence="3" id="KW-1185">Reference proteome</keyword>
<dbReference type="Gene3D" id="3.40.50.10490">
    <property type="entry name" value="Glucose-6-phosphate isomerase like protein, domain 1"/>
    <property type="match status" value="1"/>
</dbReference>
<protein>
    <submittedName>
        <fullName evidence="2">SIS domain-containing protein</fullName>
    </submittedName>
</protein>
<dbReference type="PANTHER" id="PTHR30390">
    <property type="entry name" value="SEDOHEPTULOSE 7-PHOSPHATE ISOMERASE / DNAA INITIATOR-ASSOCIATING FACTOR FOR REPLICATION INITIATION"/>
    <property type="match status" value="1"/>
</dbReference>
<name>A0A931NBX4_9BURK</name>
<sequence length="190" mass="20576">MTEARIQAQFFESADWFYQAAEQLTRPLAAAAQMAVGTLTSGARLWVAGSGLAQGDAQWWSQLLLNRFEQDRPPLCAQTLQAELGDLHGVPALVRQVQALAHPGDLLVWIDPLGDAQAGLLVEAAHQQDVAVVALCGNQDAHLRAVMTETDLLIRVAHPRWPRVTETHRLALHALCDAIDVQLLGLDAGA</sequence>
<accession>A0A931NBX4</accession>
<dbReference type="AlphaFoldDB" id="A0A931NBX4"/>
<dbReference type="InterPro" id="IPR050099">
    <property type="entry name" value="SIS_GmhA/DiaA_subfam"/>
</dbReference>
<dbReference type="SUPFAM" id="SSF53697">
    <property type="entry name" value="SIS domain"/>
    <property type="match status" value="1"/>
</dbReference>
<dbReference type="PANTHER" id="PTHR30390:SF6">
    <property type="entry name" value="DNAA INITIATOR-ASSOCIATING PROTEIN DIAA"/>
    <property type="match status" value="1"/>
</dbReference>
<gene>
    <name evidence="2" type="ORF">I7X43_00885</name>
</gene>
<dbReference type="GO" id="GO:1901135">
    <property type="term" value="P:carbohydrate derivative metabolic process"/>
    <property type="evidence" value="ECO:0007669"/>
    <property type="project" value="InterPro"/>
</dbReference>
<organism evidence="2 3">
    <name type="scientific">Inhella gelatinilytica</name>
    <dbReference type="NCBI Taxonomy" id="2795030"/>
    <lineage>
        <taxon>Bacteria</taxon>
        <taxon>Pseudomonadati</taxon>
        <taxon>Pseudomonadota</taxon>
        <taxon>Betaproteobacteria</taxon>
        <taxon>Burkholderiales</taxon>
        <taxon>Sphaerotilaceae</taxon>
        <taxon>Inhella</taxon>
    </lineage>
</organism>
<evidence type="ECO:0000313" key="2">
    <source>
        <dbReference type="EMBL" id="MBH9551387.1"/>
    </source>
</evidence>
<reference evidence="2" key="1">
    <citation type="submission" date="2020-12" db="EMBL/GenBank/DDBJ databases">
        <title>The genome sequence of Inhella sp. 4Y17.</title>
        <authorList>
            <person name="Liu Y."/>
        </authorList>
    </citation>
    <scope>NUCLEOTIDE SEQUENCE</scope>
    <source>
        <strain evidence="2">4Y10</strain>
    </source>
</reference>
<dbReference type="Pfam" id="PF13580">
    <property type="entry name" value="SIS_2"/>
    <property type="match status" value="1"/>
</dbReference>
<dbReference type="PROSITE" id="PS51464">
    <property type="entry name" value="SIS"/>
    <property type="match status" value="1"/>
</dbReference>
<dbReference type="Proteomes" id="UP000620139">
    <property type="component" value="Unassembled WGS sequence"/>
</dbReference>
<dbReference type="InterPro" id="IPR001347">
    <property type="entry name" value="SIS_dom"/>
</dbReference>